<evidence type="ECO:0000313" key="2">
    <source>
        <dbReference type="EMBL" id="BCU68901.1"/>
    </source>
</evidence>
<feature type="transmembrane region" description="Helical" evidence="1">
    <location>
        <begin position="186"/>
        <end position="203"/>
    </location>
</feature>
<keyword evidence="1" id="KW-1133">Transmembrane helix</keyword>
<feature type="transmembrane region" description="Helical" evidence="1">
    <location>
        <begin position="24"/>
        <end position="45"/>
    </location>
</feature>
<dbReference type="EMBL" id="AP024597">
    <property type="protein sequence ID" value="BCU68901.1"/>
    <property type="molecule type" value="Genomic_DNA"/>
</dbReference>
<organism evidence="2 3">
    <name type="scientific">Stygiolobus caldivivus</name>
    <dbReference type="NCBI Taxonomy" id="2824673"/>
    <lineage>
        <taxon>Archaea</taxon>
        <taxon>Thermoproteota</taxon>
        <taxon>Thermoprotei</taxon>
        <taxon>Sulfolobales</taxon>
        <taxon>Sulfolobaceae</taxon>
        <taxon>Stygiolobus</taxon>
    </lineage>
</organism>
<proteinExistence type="predicted"/>
<keyword evidence="1" id="KW-0812">Transmembrane</keyword>
<evidence type="ECO:0000313" key="3">
    <source>
        <dbReference type="Proteomes" id="UP000825123"/>
    </source>
</evidence>
<feature type="transmembrane region" description="Helical" evidence="1">
    <location>
        <begin position="57"/>
        <end position="78"/>
    </location>
</feature>
<feature type="transmembrane region" description="Helical" evidence="1">
    <location>
        <begin position="157"/>
        <end position="180"/>
    </location>
</feature>
<evidence type="ECO:0000256" key="1">
    <source>
        <dbReference type="SAM" id="Phobius"/>
    </source>
</evidence>
<gene>
    <name evidence="2" type="ORF">KN1_01980</name>
</gene>
<name>A0A8D5U4S1_9CREN</name>
<accession>A0A8D5U4S1</accession>
<dbReference type="AlphaFoldDB" id="A0A8D5U4S1"/>
<dbReference type="Proteomes" id="UP000825123">
    <property type="component" value="Chromosome"/>
</dbReference>
<dbReference type="GeneID" id="66161950"/>
<dbReference type="KEGG" id="csty:KN1_01980"/>
<keyword evidence="1" id="KW-0472">Membrane</keyword>
<reference evidence="2 3" key="1">
    <citation type="submission" date="2021-04" db="EMBL/GenBank/DDBJ databases">
        <title>Complete genome sequence of Stygiolobus sp. KN-1.</title>
        <authorList>
            <person name="Nakamura K."/>
            <person name="Sakai H."/>
            <person name="Kurosawa N."/>
        </authorList>
    </citation>
    <scope>NUCLEOTIDE SEQUENCE [LARGE SCALE GENOMIC DNA]</scope>
    <source>
        <strain evidence="2 3">KN-1</strain>
    </source>
</reference>
<sequence>MVSKRQGSERYTWRAIKWYLHGEFSPGVLILVYFVSALITLSYYTPSVKHFQIVLDYITFSSLYTIPMVTALGTSHVARNDDVTVFEVSLFRGWRRVAFARLMSLALWDAVFLVYLAVLDITLLHDDILVLLSFITVLFYESLIMLVSIIGTEGVSYIITFLIAFVLPVLVTFIVSGYVVSHHVSISGYTAYVVFLISPLLGYGDIKSKYIMLNFNVGVYIEVVLSVFTLVLFLYIFEKYYHIKP</sequence>
<keyword evidence="3" id="KW-1185">Reference proteome</keyword>
<dbReference type="RefSeq" id="WP_221288862.1">
    <property type="nucleotide sequence ID" value="NZ_AP024597.1"/>
</dbReference>
<feature type="transmembrane region" description="Helical" evidence="1">
    <location>
        <begin position="130"/>
        <end position="150"/>
    </location>
</feature>
<feature type="transmembrane region" description="Helical" evidence="1">
    <location>
        <begin position="215"/>
        <end position="237"/>
    </location>
</feature>
<feature type="transmembrane region" description="Helical" evidence="1">
    <location>
        <begin position="99"/>
        <end position="118"/>
    </location>
</feature>
<protein>
    <submittedName>
        <fullName evidence="2">Uncharacterized protein</fullName>
    </submittedName>
</protein>